<evidence type="ECO:0000313" key="3">
    <source>
        <dbReference type="Proteomes" id="UP001267426"/>
    </source>
</evidence>
<sequence length="448" mass="47778">MPDPPPRPAQTPRAAGAVHEPPVGGAAEVAARVPEALIQDAWVRGLFDARALRTTDGEVVRVIDRGRLNRDSGPDVAGARVEIGGLVWAGDVEIHRTSAEWESHGHDADPAYRRVVLHVVLAADRRTGTLRRSDGSALPELVLLPHLDRSLRSLLRAFYVEPREAPHCAARWPDVDAGVVRAWVRALGVQRLRERTRALGRAYGHRPDLDRLLVARVFRALGYAANADAMEELARRFALSAPPESEVEVRDRLLALSGLDAPDLFDAGGAAAGVEPALGGAAMRPEAWRRGGRPANAPRTRIVQAAALLGRGGLLRDEPVARLAEALGRGLDGALDLVRPAPAARGPRLGADRARTVWVDAVLPVLLLDAEQRESPAAEDAVAQALDALPAASDRVARRFRDAGFRPGGALESQGLHQLARAYCDEGRCARCAVGLALYPGLAGGVEG</sequence>
<evidence type="ECO:0000313" key="2">
    <source>
        <dbReference type="EMBL" id="MDT0631878.1"/>
    </source>
</evidence>
<accession>A0ABU3BRG1</accession>
<gene>
    <name evidence="2" type="ORF">RM540_08990</name>
</gene>
<comment type="caution">
    <text evidence="2">The sequence shown here is derived from an EMBL/GenBank/DDBJ whole genome shotgun (WGS) entry which is preliminary data.</text>
</comment>
<dbReference type="InterPro" id="IPR021272">
    <property type="entry name" value="DUF2851"/>
</dbReference>
<dbReference type="Proteomes" id="UP001267426">
    <property type="component" value="Unassembled WGS sequence"/>
</dbReference>
<reference evidence="2 3" key="1">
    <citation type="submission" date="2023-09" db="EMBL/GenBank/DDBJ databases">
        <authorList>
            <person name="Rey-Velasco X."/>
        </authorList>
    </citation>
    <scope>NUCLEOTIDE SEQUENCE [LARGE SCALE GENOMIC DNA]</scope>
    <source>
        <strain evidence="2 3">F394</strain>
    </source>
</reference>
<proteinExistence type="predicted"/>
<evidence type="ECO:0000256" key="1">
    <source>
        <dbReference type="SAM" id="MobiDB-lite"/>
    </source>
</evidence>
<feature type="region of interest" description="Disordered" evidence="1">
    <location>
        <begin position="1"/>
        <end position="22"/>
    </location>
</feature>
<organism evidence="2 3">
    <name type="scientific">Rubrivirga litoralis</name>
    <dbReference type="NCBI Taxonomy" id="3075598"/>
    <lineage>
        <taxon>Bacteria</taxon>
        <taxon>Pseudomonadati</taxon>
        <taxon>Rhodothermota</taxon>
        <taxon>Rhodothermia</taxon>
        <taxon>Rhodothermales</taxon>
        <taxon>Rubricoccaceae</taxon>
        <taxon>Rubrivirga</taxon>
    </lineage>
</organism>
<dbReference type="RefSeq" id="WP_311663282.1">
    <property type="nucleotide sequence ID" value="NZ_JAVRHT010000018.1"/>
</dbReference>
<protein>
    <submittedName>
        <fullName evidence="2">DUF2851 family protein</fullName>
    </submittedName>
</protein>
<dbReference type="Pfam" id="PF11013">
    <property type="entry name" value="DUF2851"/>
    <property type="match status" value="1"/>
</dbReference>
<dbReference type="EMBL" id="JAVRHT010000018">
    <property type="protein sequence ID" value="MDT0631878.1"/>
    <property type="molecule type" value="Genomic_DNA"/>
</dbReference>
<keyword evidence="3" id="KW-1185">Reference proteome</keyword>
<name>A0ABU3BRG1_9BACT</name>